<evidence type="ECO:0000313" key="3">
    <source>
        <dbReference type="Proteomes" id="UP000177740"/>
    </source>
</evidence>
<sequence>MDRVKGFTMLEVLISILVVTIGVLASYSVVQQIFAMTFISSSRLTAAYLAEEGMEVVRNIRDTAWVADVEWNNNGLLTQTYQASSQGYSLSSCAGCGYDELSFLKSDGSLGFNYSTGTDTKFKRRITLDRSGDSITVSVDVMWRERGVLHTVNVQGYIYNWL</sequence>
<dbReference type="STRING" id="1801677.A2365_03290"/>
<gene>
    <name evidence="2" type="ORF">A2365_03290</name>
</gene>
<proteinExistence type="predicted"/>
<dbReference type="Pfam" id="PF07963">
    <property type="entry name" value="N_methyl"/>
    <property type="match status" value="1"/>
</dbReference>
<organism evidence="2 3">
    <name type="scientific">Candidatus Nealsonbacteria bacterium RIFOXYB1_FULL_40_15</name>
    <dbReference type="NCBI Taxonomy" id="1801677"/>
    <lineage>
        <taxon>Bacteria</taxon>
        <taxon>Candidatus Nealsoniibacteriota</taxon>
    </lineage>
</organism>
<protein>
    <recommendedName>
        <fullName evidence="4">Type IV pilus modification protein PilV</fullName>
    </recommendedName>
</protein>
<dbReference type="EMBL" id="MHMM01000006">
    <property type="protein sequence ID" value="OGZ27469.1"/>
    <property type="molecule type" value="Genomic_DNA"/>
</dbReference>
<comment type="caution">
    <text evidence="2">The sequence shown here is derived from an EMBL/GenBank/DDBJ whole genome shotgun (WGS) entry which is preliminary data.</text>
</comment>
<dbReference type="InterPro" id="IPR012902">
    <property type="entry name" value="N_methyl_site"/>
</dbReference>
<keyword evidence="1" id="KW-0812">Transmembrane</keyword>
<dbReference type="AlphaFoldDB" id="A0A1G2ENW9"/>
<evidence type="ECO:0000313" key="2">
    <source>
        <dbReference type="EMBL" id="OGZ27469.1"/>
    </source>
</evidence>
<keyword evidence="1" id="KW-1133">Transmembrane helix</keyword>
<evidence type="ECO:0008006" key="4">
    <source>
        <dbReference type="Google" id="ProtNLM"/>
    </source>
</evidence>
<reference evidence="2 3" key="1">
    <citation type="journal article" date="2016" name="Nat. Commun.">
        <title>Thousands of microbial genomes shed light on interconnected biogeochemical processes in an aquifer system.</title>
        <authorList>
            <person name="Anantharaman K."/>
            <person name="Brown C.T."/>
            <person name="Hug L.A."/>
            <person name="Sharon I."/>
            <person name="Castelle C.J."/>
            <person name="Probst A.J."/>
            <person name="Thomas B.C."/>
            <person name="Singh A."/>
            <person name="Wilkins M.J."/>
            <person name="Karaoz U."/>
            <person name="Brodie E.L."/>
            <person name="Williams K.H."/>
            <person name="Hubbard S.S."/>
            <person name="Banfield J.F."/>
        </authorList>
    </citation>
    <scope>NUCLEOTIDE SEQUENCE [LARGE SCALE GENOMIC DNA]</scope>
</reference>
<feature type="transmembrane region" description="Helical" evidence="1">
    <location>
        <begin position="12"/>
        <end position="30"/>
    </location>
</feature>
<dbReference type="Proteomes" id="UP000177740">
    <property type="component" value="Unassembled WGS sequence"/>
</dbReference>
<keyword evidence="1" id="KW-0472">Membrane</keyword>
<accession>A0A1G2ENW9</accession>
<dbReference type="NCBIfam" id="TIGR02532">
    <property type="entry name" value="IV_pilin_GFxxxE"/>
    <property type="match status" value="1"/>
</dbReference>
<name>A0A1G2ENW9_9BACT</name>
<evidence type="ECO:0000256" key="1">
    <source>
        <dbReference type="SAM" id="Phobius"/>
    </source>
</evidence>